<gene>
    <name evidence="4" type="ORF">FOF52_08400</name>
</gene>
<evidence type="ECO:0000256" key="1">
    <source>
        <dbReference type="ARBA" id="ARBA00023002"/>
    </source>
</evidence>
<sequence length="192" mass="19842">MHRPDPFTPIEEALEARTDPVVREGRVRHVGSSGLAARQVADAAWPARSRGPVPFVGAQHEYGLLDRRVETELRCAAERFGVGLLPYFPLAGGLPTGEYRRGTPRPPTAGTRPGGSATGSPTPGSTRWSGSPAHAAERSLSLRDVAVSALLARPAVGSVIAGVTSAAAAHREPTAGEPAALGESVPPGLRGP</sequence>
<evidence type="ECO:0000313" key="4">
    <source>
        <dbReference type="EMBL" id="UPT20977.1"/>
    </source>
</evidence>
<dbReference type="InterPro" id="IPR036812">
    <property type="entry name" value="NAD(P)_OxRdtase_dom_sf"/>
</dbReference>
<dbReference type="SUPFAM" id="SSF51430">
    <property type="entry name" value="NAD(P)-linked oxidoreductase"/>
    <property type="match status" value="1"/>
</dbReference>
<feature type="compositionally biased region" description="Low complexity" evidence="2">
    <location>
        <begin position="118"/>
        <end position="127"/>
    </location>
</feature>
<dbReference type="PANTHER" id="PTHR43364:SF4">
    <property type="entry name" value="NAD(P)-LINKED OXIDOREDUCTASE SUPERFAMILY PROTEIN"/>
    <property type="match status" value="1"/>
</dbReference>
<reference evidence="4 5" key="1">
    <citation type="submission" date="2020-04" db="EMBL/GenBank/DDBJ databases">
        <title>Thermobifida alba genome sequencing and assembly.</title>
        <authorList>
            <person name="Luzics S."/>
            <person name="Horvath B."/>
            <person name="Nagy I."/>
            <person name="Toth A."/>
            <person name="Nagy I."/>
            <person name="Kukolya J."/>
        </authorList>
    </citation>
    <scope>NUCLEOTIDE SEQUENCE [LARGE SCALE GENOMIC DNA]</scope>
    <source>
        <strain evidence="4 5">DSM 43795</strain>
    </source>
</reference>
<dbReference type="RefSeq" id="WP_248593274.1">
    <property type="nucleotide sequence ID" value="NZ_BAABEB010000027.1"/>
</dbReference>
<evidence type="ECO:0000313" key="5">
    <source>
        <dbReference type="Proteomes" id="UP000832041"/>
    </source>
</evidence>
<dbReference type="InterPro" id="IPR023210">
    <property type="entry name" value="NADP_OxRdtase_dom"/>
</dbReference>
<proteinExistence type="predicted"/>
<feature type="domain" description="NADP-dependent oxidoreductase" evidence="3">
    <location>
        <begin position="1"/>
        <end position="169"/>
    </location>
</feature>
<dbReference type="InterPro" id="IPR050523">
    <property type="entry name" value="AKR_Detox_Biosynth"/>
</dbReference>
<dbReference type="Proteomes" id="UP000832041">
    <property type="component" value="Chromosome"/>
</dbReference>
<dbReference type="PANTHER" id="PTHR43364">
    <property type="entry name" value="NADH-SPECIFIC METHYLGLYOXAL REDUCTASE-RELATED"/>
    <property type="match status" value="1"/>
</dbReference>
<evidence type="ECO:0000256" key="2">
    <source>
        <dbReference type="SAM" id="MobiDB-lite"/>
    </source>
</evidence>
<organism evidence="4 5">
    <name type="scientific">Thermobifida alba</name>
    <name type="common">Thermomonospora alba</name>
    <dbReference type="NCBI Taxonomy" id="53522"/>
    <lineage>
        <taxon>Bacteria</taxon>
        <taxon>Bacillati</taxon>
        <taxon>Actinomycetota</taxon>
        <taxon>Actinomycetes</taxon>
        <taxon>Streptosporangiales</taxon>
        <taxon>Nocardiopsidaceae</taxon>
        <taxon>Thermobifida</taxon>
    </lineage>
</organism>
<keyword evidence="5" id="KW-1185">Reference proteome</keyword>
<feature type="region of interest" description="Disordered" evidence="2">
    <location>
        <begin position="168"/>
        <end position="192"/>
    </location>
</feature>
<dbReference type="EMBL" id="CP051627">
    <property type="protein sequence ID" value="UPT20977.1"/>
    <property type="molecule type" value="Genomic_DNA"/>
</dbReference>
<accession>A0ABY4KZX6</accession>
<dbReference type="Gene3D" id="3.20.20.100">
    <property type="entry name" value="NADP-dependent oxidoreductase domain"/>
    <property type="match status" value="1"/>
</dbReference>
<feature type="region of interest" description="Disordered" evidence="2">
    <location>
        <begin position="96"/>
        <end position="135"/>
    </location>
</feature>
<dbReference type="Pfam" id="PF00248">
    <property type="entry name" value="Aldo_ket_red"/>
    <property type="match status" value="1"/>
</dbReference>
<evidence type="ECO:0000259" key="3">
    <source>
        <dbReference type="Pfam" id="PF00248"/>
    </source>
</evidence>
<keyword evidence="1" id="KW-0560">Oxidoreductase</keyword>
<protein>
    <submittedName>
        <fullName evidence="4">Aldo/keto reductase</fullName>
    </submittedName>
</protein>
<name>A0ABY4KZX6_THEAE</name>